<name>A0AA40ZXZ0_9SPHN</name>
<reference evidence="2 4" key="1">
    <citation type="submission" date="2020-08" db="EMBL/GenBank/DDBJ databases">
        <title>Genomic Encyclopedia of Type Strains, Phase IV (KMG-IV): sequencing the most valuable type-strain genomes for metagenomic binning, comparative biology and taxonomic classification.</title>
        <authorList>
            <person name="Goeker M."/>
        </authorList>
    </citation>
    <scope>NUCLEOTIDE SEQUENCE [LARGE SCALE GENOMIC DNA]</scope>
    <source>
        <strain evidence="2 4">DSM 14562</strain>
    </source>
</reference>
<protein>
    <submittedName>
        <fullName evidence="3">DUF2254 domain-containing protein</fullName>
    </submittedName>
    <submittedName>
        <fullName evidence="2">Membrane protein</fullName>
    </submittedName>
</protein>
<dbReference type="Proteomes" id="UP000584663">
    <property type="component" value="Unassembled WGS sequence"/>
</dbReference>
<dbReference type="EMBL" id="JACHNX010000004">
    <property type="protein sequence ID" value="MBB4609305.1"/>
    <property type="molecule type" value="Genomic_DNA"/>
</dbReference>
<keyword evidence="4" id="KW-1185">Reference proteome</keyword>
<organism evidence="3 5">
    <name type="scientific">Sphingomonas yabuuchiae</name>
    <dbReference type="NCBI Taxonomy" id="172044"/>
    <lineage>
        <taxon>Bacteria</taxon>
        <taxon>Pseudomonadati</taxon>
        <taxon>Pseudomonadota</taxon>
        <taxon>Alphaproteobacteria</taxon>
        <taxon>Sphingomonadales</taxon>
        <taxon>Sphingomonadaceae</taxon>
        <taxon>Sphingomonas</taxon>
    </lineage>
</organism>
<feature type="transmembrane region" description="Helical" evidence="1">
    <location>
        <begin position="20"/>
        <end position="42"/>
    </location>
</feature>
<feature type="transmembrane region" description="Helical" evidence="1">
    <location>
        <begin position="106"/>
        <end position="124"/>
    </location>
</feature>
<evidence type="ECO:0000313" key="3">
    <source>
        <dbReference type="EMBL" id="MBN3558561.1"/>
    </source>
</evidence>
<dbReference type="EMBL" id="JAFHKU010000128">
    <property type="protein sequence ID" value="MBN3558561.1"/>
    <property type="molecule type" value="Genomic_DNA"/>
</dbReference>
<feature type="transmembrane region" description="Helical" evidence="1">
    <location>
        <begin position="136"/>
        <end position="157"/>
    </location>
</feature>
<dbReference type="AlphaFoldDB" id="A0AA40ZXZ0"/>
<dbReference type="InterPro" id="IPR018723">
    <property type="entry name" value="DUF2254_membrane"/>
</dbReference>
<dbReference type="Pfam" id="PF10011">
    <property type="entry name" value="DUF2254"/>
    <property type="match status" value="1"/>
</dbReference>
<keyword evidence="1" id="KW-0812">Transmembrane</keyword>
<keyword evidence="1" id="KW-0472">Membrane</keyword>
<proteinExistence type="predicted"/>
<dbReference type="Proteomes" id="UP000704529">
    <property type="component" value="Unassembled WGS sequence"/>
</dbReference>
<comment type="caution">
    <text evidence="3">The sequence shown here is derived from an EMBL/GenBank/DDBJ whole genome shotgun (WGS) entry which is preliminary data.</text>
</comment>
<gene>
    <name evidence="2" type="ORF">GGQ89_001517</name>
    <name evidence="3" type="ORF">JYA60_10020</name>
</gene>
<sequence length="415" mass="44751">MISKARIAWLLRRIARKIWFRAALISLASVVVAAFAGIVARALPYHFTGDIGQNAVGTVLQIIASSMLAVTTFSLTAMVSAYSSATQLATPRATQLLISDRMSQNALSTFLGAFIFSVVGIIGLQTRLYGGQGRVLLLISTVLLVALVVVTLLRWIAHLAAFGRMSDVIDRVEDAARSAIVTFAKDPHQGGRPPVPIPANARSVTSPSIGYVTHVDIGHLADLARDHDIIVHVEAIPGTLVHKGRPLLRAIGGHTELDDELSRAFVIERHRDFDHDPRLGQIALGEIAGRALAPATNDPGTVIEVLNALLRTLSELPAQASPSDEELPPVHVPRPSVDELIRAGFAPIIREGAGEEEVAIRAFKVLHALGETLPHALPTTQALGNELKQNVERVMRDQAALARTLAVYQDDMRER</sequence>
<keyword evidence="1" id="KW-1133">Transmembrane helix</keyword>
<evidence type="ECO:0000313" key="5">
    <source>
        <dbReference type="Proteomes" id="UP000704529"/>
    </source>
</evidence>
<accession>A0AA40ZXZ0</accession>
<feature type="transmembrane region" description="Helical" evidence="1">
    <location>
        <begin position="62"/>
        <end position="85"/>
    </location>
</feature>
<reference evidence="3" key="2">
    <citation type="submission" date="2021-01" db="EMBL/GenBank/DDBJ databases">
        <title>Genome Sequencing of Type Strains.</title>
        <authorList>
            <person name="Lemaire J.F."/>
            <person name="Inderbitzin P."/>
            <person name="Collins S.B."/>
            <person name="Wespe N."/>
            <person name="Knight-Connoni V."/>
        </authorList>
    </citation>
    <scope>NUCLEOTIDE SEQUENCE</scope>
    <source>
        <strain evidence="3">DSM 14562</strain>
    </source>
</reference>
<evidence type="ECO:0000313" key="4">
    <source>
        <dbReference type="Proteomes" id="UP000584663"/>
    </source>
</evidence>
<evidence type="ECO:0000313" key="2">
    <source>
        <dbReference type="EMBL" id="MBB4609305.1"/>
    </source>
</evidence>
<dbReference type="RefSeq" id="WP_184105292.1">
    <property type="nucleotide sequence ID" value="NZ_JACHNX010000004.1"/>
</dbReference>
<evidence type="ECO:0000256" key="1">
    <source>
        <dbReference type="SAM" id="Phobius"/>
    </source>
</evidence>